<dbReference type="InterPro" id="IPR013243">
    <property type="entry name" value="SCA7_dom"/>
</dbReference>
<dbReference type="Pfam" id="PF08313">
    <property type="entry name" value="SCA7"/>
    <property type="match status" value="1"/>
</dbReference>
<reference evidence="3 4" key="2">
    <citation type="submission" date="2018-11" db="EMBL/GenBank/DDBJ databases">
        <authorList>
            <consortium name="Pathogen Informatics"/>
        </authorList>
    </citation>
    <scope>NUCLEOTIDE SEQUENCE [LARGE SCALE GENOMIC DNA]</scope>
</reference>
<gene>
    <name evidence="3" type="ORF">HDID_LOCUS502</name>
</gene>
<protein>
    <submittedName>
        <fullName evidence="5">SCA7 domain-containing protein</fullName>
    </submittedName>
</protein>
<feature type="compositionally biased region" description="Polar residues" evidence="1">
    <location>
        <begin position="1110"/>
        <end position="1141"/>
    </location>
</feature>
<dbReference type="Proteomes" id="UP000274504">
    <property type="component" value="Unassembled WGS sequence"/>
</dbReference>
<accession>A0A158QBU6</accession>
<feature type="compositionally biased region" description="Basic and acidic residues" evidence="1">
    <location>
        <begin position="556"/>
        <end position="570"/>
    </location>
</feature>
<feature type="region of interest" description="Disordered" evidence="1">
    <location>
        <begin position="377"/>
        <end position="401"/>
    </location>
</feature>
<feature type="compositionally biased region" description="Polar residues" evidence="1">
    <location>
        <begin position="384"/>
        <end position="393"/>
    </location>
</feature>
<feature type="region of interest" description="Disordered" evidence="1">
    <location>
        <begin position="637"/>
        <end position="690"/>
    </location>
</feature>
<dbReference type="WBParaSite" id="HDID_0000050101-mRNA-1">
    <property type="protein sequence ID" value="HDID_0000050101-mRNA-1"/>
    <property type="gene ID" value="HDID_0000050101"/>
</dbReference>
<sequence length="1311" mass="141768">MSDQNPWELLFNRFENTHSVDSLPHSPQKKRFSGNSNTELILCTLCNSITLVNRLADHFRRLHKQIGTPATDLCIAASPPHSCSERSLSFKHQHSEDLQTFSTISINLEPSNNYRHDFLQECFPQSWNHDDDRGRNTSTSTLNASNDVSGIDISMDVPENGQTEDGNNMSTAPDFFDFYDIFPDTSDICDDTTGNNMTTSSAPGNEINFTDLKESNAYFNDLLHSTAQNNETENVPSAIVSHRNQQPPSQSMNAYLSTLNESEPYLAVGRSETSDGQSHTLETPSPDFFTLPSASSSSTYSVDSSVFNNAEASSQCHTNTCYPDQSVYAKNYGNKSPPTSMPILVRFNNSTPARMHGEADVEVEQAVASIVDLDDEHADKKTSDQNPPSAQPQDEQKGDEKLPILSPMNTMVNSVSDPPASNSWMDNNPVGGSGTGDIDWEIWDSLELPPCDYADGYTGESLPLLKPNDLFSSLEPYLPESNESQVAYEVSMSMETYQIQQQQQYPQQEQIQLQDQQIHISQPIYSVEQPKPTHVTTSSPTEQQVIKPITTTAETKTTKSEGSSRSRRSTDSVNGSLPLHLWPFDPRLHCGVQRDGTVCRRSLLCKLHSMGLKRQVERPQDIGLLVKQLREAKRLKKLSYPKSETSEATSNERRSSSSTFILPNTSSHSNDPLRSKTDHHSQITDHSGFKYISGPTPIKPAIEVAQAPSLGQIGANGSTVAAATQPALLRCAYTGNQLQISTGLISNHAGLQIIEKPMQIQPAAFPQTATGVPTHSGLTVISDGMQTAPLNCDQRIFGGAAGTPYLQLDQSGNRTAATFLQNRQLCTVIGVAQKTMTQYESSMSTATAGATTMTTQTTPTSGYLTLNSAQQTPNTQAATIIVGHPEGNSGTVQYANDKVDSINLLSPNAGPGCISLPPRSARVFQLILPQSATALSLRPHPGSMGSVIQLTTTGSQNLGTTTIPLKQTPIMLETGMEAQSTNSANTTTIEETQIQEGATMELQQSGEIMDPHKTSQPDSSSLLTLAEWEQLHKTGSVVLSSARNIGYTEITSAGTTLTATLANNAESNAEIGQISMGSNYESAPSILQNQQSDQKTDEENSTLMDFCPPNNVSKDSSNGTNGSGSFVESHAPVQQSQNSGDQEQSEKKSSNSSTNQHSKLRVLLFDVEDEDEMEEEVIPNTESITVGDSNLDFSRVDSRGAASESVQLDKSKDGRLFKGCSAVGTTANLPTAIVAPTAFSIAANGSNPTCGSSGSTTGSPSCCNSDEMSNEYCKEKPQTPLSASKRKQGQENGFNSSNSVSIFALFCIVNA</sequence>
<evidence type="ECO:0000313" key="3">
    <source>
        <dbReference type="EMBL" id="VDL16448.1"/>
    </source>
</evidence>
<feature type="region of interest" description="Disordered" evidence="1">
    <location>
        <begin position="530"/>
        <end position="577"/>
    </location>
</feature>
<feature type="region of interest" description="Disordered" evidence="1">
    <location>
        <begin position="1085"/>
        <end position="1160"/>
    </location>
</feature>
<evidence type="ECO:0000259" key="2">
    <source>
        <dbReference type="PROSITE" id="PS51505"/>
    </source>
</evidence>
<evidence type="ECO:0000256" key="1">
    <source>
        <dbReference type="SAM" id="MobiDB-lite"/>
    </source>
</evidence>
<feature type="domain" description="SCA7" evidence="2">
    <location>
        <begin position="577"/>
        <end position="642"/>
    </location>
</feature>
<feature type="compositionally biased region" description="Basic and acidic residues" evidence="1">
    <location>
        <begin position="671"/>
        <end position="683"/>
    </location>
</feature>
<feature type="region of interest" description="Disordered" evidence="1">
    <location>
        <begin position="1274"/>
        <end position="1293"/>
    </location>
</feature>
<dbReference type="STRING" id="6216.A0A158QBU6"/>
<proteinExistence type="predicted"/>
<feature type="compositionally biased region" description="Polar residues" evidence="1">
    <location>
        <begin position="656"/>
        <end position="670"/>
    </location>
</feature>
<name>A0A158QBU6_HYMDI</name>
<feature type="region of interest" description="Disordered" evidence="1">
    <location>
        <begin position="129"/>
        <end position="150"/>
    </location>
</feature>
<organism evidence="5">
    <name type="scientific">Hymenolepis diminuta</name>
    <name type="common">Rat tapeworm</name>
    <dbReference type="NCBI Taxonomy" id="6216"/>
    <lineage>
        <taxon>Eukaryota</taxon>
        <taxon>Metazoa</taxon>
        <taxon>Spiralia</taxon>
        <taxon>Lophotrochozoa</taxon>
        <taxon>Platyhelminthes</taxon>
        <taxon>Cestoda</taxon>
        <taxon>Eucestoda</taxon>
        <taxon>Cyclophyllidea</taxon>
        <taxon>Hymenolepididae</taxon>
        <taxon>Hymenolepis</taxon>
    </lineage>
</organism>
<dbReference type="OrthoDB" id="6276771at2759"/>
<dbReference type="PROSITE" id="PS51505">
    <property type="entry name" value="SCA7"/>
    <property type="match status" value="1"/>
</dbReference>
<evidence type="ECO:0000313" key="4">
    <source>
        <dbReference type="Proteomes" id="UP000274504"/>
    </source>
</evidence>
<reference evidence="5" key="1">
    <citation type="submission" date="2016-04" db="UniProtKB">
        <authorList>
            <consortium name="WormBaseParasite"/>
        </authorList>
    </citation>
    <scope>IDENTIFICATION</scope>
</reference>
<feature type="compositionally biased region" description="Polar residues" evidence="1">
    <location>
        <begin position="534"/>
        <end position="544"/>
    </location>
</feature>
<feature type="compositionally biased region" description="Polar residues" evidence="1">
    <location>
        <begin position="136"/>
        <end position="148"/>
    </location>
</feature>
<dbReference type="EMBL" id="UYSG01000068">
    <property type="protein sequence ID" value="VDL16448.1"/>
    <property type="molecule type" value="Genomic_DNA"/>
</dbReference>
<evidence type="ECO:0000313" key="5">
    <source>
        <dbReference type="WBParaSite" id="HDID_0000050101-mRNA-1"/>
    </source>
</evidence>